<sequence length="191" mass="20870">MQKNIIIAGVGGQGILTIASIIDLAAMNLGLNLKQAEVHGMSQRGGAVESHLRISSKEIYSDLIPLGKADLILSIEPMESLRYLPFLSPEGIIVTTTEPYENIGNYPDIDDLLNNIRMSAKHLLVDAKIIAQEAGGSKTYNIAMLGAASPYLGIETEELEKAIEIFFKRKGDKIVEMNLKAFRLGIEKCKN</sequence>
<organism evidence="3 4">
    <name type="scientific">Fermentimonas caenicola</name>
    <dbReference type="NCBI Taxonomy" id="1562970"/>
    <lineage>
        <taxon>Bacteria</taxon>
        <taxon>Pseudomonadati</taxon>
        <taxon>Bacteroidota</taxon>
        <taxon>Bacteroidia</taxon>
        <taxon>Bacteroidales</taxon>
        <taxon>Dysgonomonadaceae</taxon>
        <taxon>Fermentimonas</taxon>
    </lineage>
</organism>
<dbReference type="EC" id="1.2.7.8" evidence="3"/>
<evidence type="ECO:0000313" key="4">
    <source>
        <dbReference type="Proteomes" id="UP000032417"/>
    </source>
</evidence>
<name>A0A098C0F9_9BACT</name>
<protein>
    <submittedName>
        <fullName evidence="3">Indolepyruvate oxidoreductase subunit beta</fullName>
        <ecNumber evidence="3">1.2.7.8</ecNumber>
    </submittedName>
</protein>
<dbReference type="Gene3D" id="3.40.920.10">
    <property type="entry name" value="Pyruvate-ferredoxin oxidoreductase, PFOR, domain III"/>
    <property type="match status" value="1"/>
</dbReference>
<evidence type="ECO:0000256" key="1">
    <source>
        <dbReference type="ARBA" id="ARBA00023002"/>
    </source>
</evidence>
<keyword evidence="3" id="KW-0670">Pyruvate</keyword>
<dbReference type="AlphaFoldDB" id="A0A098C0F9"/>
<keyword evidence="4" id="KW-1185">Reference proteome</keyword>
<dbReference type="OrthoDB" id="9789125at2"/>
<dbReference type="KEGG" id="pbt:ING2E5B_1662"/>
<keyword evidence="1 3" id="KW-0560">Oxidoreductase</keyword>
<proteinExistence type="predicted"/>
<dbReference type="InterPro" id="IPR002869">
    <property type="entry name" value="Pyrv_flavodox_OxRed_cen"/>
</dbReference>
<dbReference type="HOGENOM" id="CLU_087284_1_1_10"/>
<dbReference type="PANTHER" id="PTHR43854:SF1">
    <property type="entry name" value="INDOLEPYRUVATE OXIDOREDUCTASE SUBUNIT IORB"/>
    <property type="match status" value="1"/>
</dbReference>
<evidence type="ECO:0000259" key="2">
    <source>
        <dbReference type="Pfam" id="PF01558"/>
    </source>
</evidence>
<dbReference type="SUPFAM" id="SSF53323">
    <property type="entry name" value="Pyruvate-ferredoxin oxidoreductase, PFOR, domain III"/>
    <property type="match status" value="1"/>
</dbReference>
<dbReference type="GO" id="GO:0043805">
    <property type="term" value="F:indolepyruvate ferredoxin oxidoreductase activity"/>
    <property type="evidence" value="ECO:0007669"/>
    <property type="project" value="UniProtKB-EC"/>
</dbReference>
<dbReference type="STRING" id="1562970.ING2E5B_1662"/>
<dbReference type="InterPro" id="IPR019752">
    <property type="entry name" value="Pyrv/ketoisovalerate_OxRed_cat"/>
</dbReference>
<dbReference type="NCBIfam" id="NF005324">
    <property type="entry name" value="PRK06853.1-4"/>
    <property type="match status" value="1"/>
</dbReference>
<accession>A0A098C0F9</accession>
<reference evidence="3 4" key="1">
    <citation type="submission" date="2014-08" db="EMBL/GenBank/DDBJ databases">
        <authorList>
            <person name="Wibberg D."/>
        </authorList>
    </citation>
    <scope>NUCLEOTIDE SEQUENCE [LARGE SCALE GENOMIC DNA]</scope>
    <source>
        <strain evidence="4">ING2-E5B</strain>
    </source>
</reference>
<dbReference type="InterPro" id="IPR052198">
    <property type="entry name" value="IorB_Oxidoreductase"/>
</dbReference>
<gene>
    <name evidence="3" type="ORF">ING2E5B_1662</name>
</gene>
<feature type="domain" description="Pyruvate/ketoisovalerate oxidoreductase catalytic" evidence="2">
    <location>
        <begin position="11"/>
        <end position="187"/>
    </location>
</feature>
<dbReference type="PANTHER" id="PTHR43854">
    <property type="entry name" value="INDOLEPYRUVATE OXIDOREDUCTASE SUBUNIT IORB"/>
    <property type="match status" value="1"/>
</dbReference>
<dbReference type="Pfam" id="PF01558">
    <property type="entry name" value="POR"/>
    <property type="match status" value="1"/>
</dbReference>
<dbReference type="PATRIC" id="fig|1562970.3.peg.1651"/>
<dbReference type="Proteomes" id="UP000032417">
    <property type="component" value="Chromosome 1"/>
</dbReference>
<dbReference type="EMBL" id="LN515532">
    <property type="protein sequence ID" value="CEA16409.1"/>
    <property type="molecule type" value="Genomic_DNA"/>
</dbReference>
<evidence type="ECO:0000313" key="3">
    <source>
        <dbReference type="EMBL" id="CEA16409.1"/>
    </source>
</evidence>